<feature type="signal peptide" evidence="1">
    <location>
        <begin position="1"/>
        <end position="22"/>
    </location>
</feature>
<feature type="chain" id="PRO_5044563443" description="DUF6850 domain-containing protein" evidence="1">
    <location>
        <begin position="23"/>
        <end position="510"/>
    </location>
</feature>
<dbReference type="EMBL" id="FTNZ01000005">
    <property type="protein sequence ID" value="SIS36045.1"/>
    <property type="molecule type" value="Genomic_DNA"/>
</dbReference>
<evidence type="ECO:0000313" key="4">
    <source>
        <dbReference type="EMBL" id="SIS36045.1"/>
    </source>
</evidence>
<dbReference type="Proteomes" id="UP000186106">
    <property type="component" value="Unassembled WGS sequence"/>
</dbReference>
<organism evidence="4 5">
    <name type="scientific">Chryseobacterium joostei</name>
    <dbReference type="NCBI Taxonomy" id="112234"/>
    <lineage>
        <taxon>Bacteria</taxon>
        <taxon>Pseudomonadati</taxon>
        <taxon>Bacteroidota</taxon>
        <taxon>Flavobacteriia</taxon>
        <taxon>Flavobacteriales</taxon>
        <taxon>Weeksellaceae</taxon>
        <taxon>Chryseobacterium group</taxon>
        <taxon>Chryseobacterium</taxon>
    </lineage>
</organism>
<accession>A0A1N7IG38</accession>
<protein>
    <recommendedName>
        <fullName evidence="2">DUF6850 domain-containing protein</fullName>
    </recommendedName>
</protein>
<evidence type="ECO:0000313" key="5">
    <source>
        <dbReference type="Proteomes" id="UP000186106"/>
    </source>
</evidence>
<dbReference type="KEGG" id="cjt:EG359_10580"/>
<evidence type="ECO:0000313" key="3">
    <source>
        <dbReference type="EMBL" id="AZB00042.1"/>
    </source>
</evidence>
<dbReference type="Proteomes" id="UP000279541">
    <property type="component" value="Chromosome"/>
</dbReference>
<dbReference type="OrthoDB" id="1025008at2"/>
<keyword evidence="6" id="KW-1185">Reference proteome</keyword>
<feature type="domain" description="DUF6850" evidence="2">
    <location>
        <begin position="50"/>
        <end position="510"/>
    </location>
</feature>
<evidence type="ECO:0000313" key="6">
    <source>
        <dbReference type="Proteomes" id="UP000279541"/>
    </source>
</evidence>
<sequence length="510" mass="58632">MFNTKTFFFLVLVNMCFPSVKAQDSISLFKTINNQYDTERNFKDNFFNNPASMSGYSPSSFSEFRVGYHNNDKKIYRQQLGNGDKGLTVEAKSFQKLKPNRYVWGNASYQNLKTGLLQWNESLDYDRVAPYITADSAGGKLNLEHYQFAGGYLQKFNRWTIAGQVSYLAQMGFRAKDPRLKSTTSDLRIKAGLNYNFYKEYEIGVFGEFSKYTQNSSITFQSLLGRPYTYQMSGFGFSNYLFNGSANPNVSFEEFAYKGGLQIANKKGRDFYLQAAWGKSNNIKSYVNSTSSNLFYDLSDLENKTIEVEGAKFLSINEKNRIGLLANFTSSVKTGYEYGYSLNTASLQQIYKRKSYRKEDYTTVVKGFYQYTQEDFSVTATPFFAYEEIKERRLYPTAGQKFTYSYFGINVDYKQRIKENHVLTVQPYFSQRVVGKNFNALTTTGNAAVNEWILQDYMYQASDMTTLGASVRYDFKLQKLPAFFVGVQYQSQKIQKENNNFVSASIGITF</sequence>
<dbReference type="Pfam" id="PF21012">
    <property type="entry name" value="DUF6850"/>
    <property type="match status" value="1"/>
</dbReference>
<evidence type="ECO:0000259" key="2">
    <source>
        <dbReference type="Pfam" id="PF21012"/>
    </source>
</evidence>
<evidence type="ECO:0000256" key="1">
    <source>
        <dbReference type="SAM" id="SignalP"/>
    </source>
</evidence>
<dbReference type="AlphaFoldDB" id="A0A1N7IG38"/>
<keyword evidence="1" id="KW-0732">Signal</keyword>
<reference evidence="4 5" key="1">
    <citation type="submission" date="2017-01" db="EMBL/GenBank/DDBJ databases">
        <authorList>
            <person name="Mah S.A."/>
            <person name="Swanson W.J."/>
            <person name="Moy G.W."/>
            <person name="Vacquier V.D."/>
        </authorList>
    </citation>
    <scope>NUCLEOTIDE SEQUENCE [LARGE SCALE GENOMIC DNA]</scope>
    <source>
        <strain evidence="4 5">DSM 16927</strain>
    </source>
</reference>
<name>A0A1N7IG38_9FLAO</name>
<reference evidence="3 6" key="2">
    <citation type="submission" date="2018-11" db="EMBL/GenBank/DDBJ databases">
        <title>Proposal to divide the Flavobacteriaceae and reorganize its genera based on Amino Acid Identity values calculated from whole genome sequences.</title>
        <authorList>
            <person name="Nicholson A.C."/>
            <person name="Gulvik C.A."/>
            <person name="Whitney A.M."/>
            <person name="Humrighouse B.W."/>
            <person name="Bell M."/>
            <person name="Holmes B."/>
            <person name="Steigerwalt A.G."/>
            <person name="Villarma A."/>
            <person name="Sheth M."/>
            <person name="Batra D."/>
            <person name="Pryor J."/>
            <person name="Bernardet J.-F."/>
            <person name="Hugo C."/>
            <person name="Kampfer P."/>
            <person name="Newman J."/>
            <person name="McQuiston J.R."/>
        </authorList>
    </citation>
    <scope>NUCLEOTIDE SEQUENCE [LARGE SCALE GENOMIC DNA]</scope>
    <source>
        <strain evidence="3 6">DSM 16927</strain>
    </source>
</reference>
<dbReference type="InterPro" id="IPR049236">
    <property type="entry name" value="DUF6850"/>
</dbReference>
<proteinExistence type="predicted"/>
<dbReference type="EMBL" id="CP033926">
    <property type="protein sequence ID" value="AZB00042.1"/>
    <property type="molecule type" value="Genomic_DNA"/>
</dbReference>
<dbReference type="RefSeq" id="WP_076354454.1">
    <property type="nucleotide sequence ID" value="NZ_CP033926.1"/>
</dbReference>
<gene>
    <name evidence="3" type="ORF">EG359_10580</name>
    <name evidence="4" type="ORF">SAMN05421768_10534</name>
</gene>
<dbReference type="STRING" id="112234.SAMN05421768_10534"/>